<keyword evidence="6" id="KW-1185">Reference proteome</keyword>
<accession>A0A7X1ZE38</accession>
<evidence type="ECO:0000313" key="5">
    <source>
        <dbReference type="EMBL" id="MQX36648.1"/>
    </source>
</evidence>
<dbReference type="Gene3D" id="3.40.190.10">
    <property type="entry name" value="Periplasmic binding protein-like II"/>
    <property type="match status" value="1"/>
</dbReference>
<evidence type="ECO:0000256" key="4">
    <source>
        <dbReference type="SAM" id="SignalP"/>
    </source>
</evidence>
<name>A0A7X1ZE38_9PROT</name>
<dbReference type="OrthoDB" id="9770625at2"/>
<dbReference type="PROSITE" id="PS51318">
    <property type="entry name" value="TAT"/>
    <property type="match status" value="1"/>
</dbReference>
<evidence type="ECO:0000313" key="6">
    <source>
        <dbReference type="Proteomes" id="UP000434582"/>
    </source>
</evidence>
<dbReference type="InterPro" id="IPR050490">
    <property type="entry name" value="Bact_solute-bd_prot1"/>
</dbReference>
<feature type="signal peptide" evidence="4">
    <location>
        <begin position="1"/>
        <end position="26"/>
    </location>
</feature>
<comment type="similarity">
    <text evidence="1">Belongs to the bacterial solute-binding protein 1 family.</text>
</comment>
<dbReference type="Proteomes" id="UP000434582">
    <property type="component" value="Unassembled WGS sequence"/>
</dbReference>
<dbReference type="InterPro" id="IPR006311">
    <property type="entry name" value="TAT_signal"/>
</dbReference>
<keyword evidence="3 4" id="KW-0732">Signal</keyword>
<gene>
    <name evidence="5" type="ORF">GHC57_08975</name>
</gene>
<comment type="caution">
    <text evidence="5">The sequence shown here is derived from an EMBL/GenBank/DDBJ whole genome shotgun (WGS) entry which is preliminary data.</text>
</comment>
<keyword evidence="2" id="KW-0813">Transport</keyword>
<dbReference type="PANTHER" id="PTHR43649:SF34">
    <property type="entry name" value="ABC TRANSPORTER PERIPLASMIC-BINDING PROTEIN YCJN-RELATED"/>
    <property type="match status" value="1"/>
</dbReference>
<evidence type="ECO:0000256" key="2">
    <source>
        <dbReference type="ARBA" id="ARBA00022448"/>
    </source>
</evidence>
<dbReference type="SUPFAM" id="SSF53850">
    <property type="entry name" value="Periplasmic binding protein-like II"/>
    <property type="match status" value="1"/>
</dbReference>
<feature type="chain" id="PRO_5030803573" evidence="4">
    <location>
        <begin position="27"/>
        <end position="505"/>
    </location>
</feature>
<reference evidence="5 6" key="1">
    <citation type="submission" date="2019-10" db="EMBL/GenBank/DDBJ databases">
        <title>Draft whole-genome sequence of the purple nonsulfur photosynthetic bacterium Roseospira navarrensis DSM 15114.</title>
        <authorList>
            <person name="Kyndt J.A."/>
            <person name="Meyer T.E."/>
        </authorList>
    </citation>
    <scope>NUCLEOTIDE SEQUENCE [LARGE SCALE GENOMIC DNA]</scope>
    <source>
        <strain evidence="5 6">DSM 15114</strain>
    </source>
</reference>
<dbReference type="RefSeq" id="WP_153343336.1">
    <property type="nucleotide sequence ID" value="NZ_WIVE01000023.1"/>
</dbReference>
<sequence length="505" mass="53381">MVGRRSILRLGLAGAAAALGAGRAGAQSGGAPVPGAVLDDLERMQADPPLQGVQLRVWTTETGADRLAVIRYLLDVQATLAGEPQIVFETVRETELVDRMRRTHAPASRVPVPHVVNTGADGLMALDALGLLSPAEAGRVLDDLGHGRILAGALAAVRRADGRPAALPFHGWPQMIWTRADWLRDELDREPPRTVDELRRAAHGLHDPAQGRRGVILGTAGDFYTQQCFLMIARAFGAAILAPPSSPEDIHPVLALDTRTMIAALEAYADLARAAGPGRLTWRARDYYLQGKAGMLFYSTFLMDDLAIPSVARNSLTDGHFPDLAGAAFDPRLVHETAPVGTLTAGGGRGAGPAGAVGAFTSINGLGLTGAGGPGERAAARRLARFLFRPDAYVSWLHMAPGGMIPVVRGVLESDAFLRDRLGVFQAFGRETVRRFGEALTVPSTFSTVGVGGTAHADPRAALLYADGVVGRMVVRVLDGDDSPATAARRAQMDALGVLKQRQGR</sequence>
<proteinExistence type="inferred from homology"/>
<evidence type="ECO:0000256" key="3">
    <source>
        <dbReference type="ARBA" id="ARBA00022729"/>
    </source>
</evidence>
<evidence type="ECO:0000256" key="1">
    <source>
        <dbReference type="ARBA" id="ARBA00008520"/>
    </source>
</evidence>
<protein>
    <submittedName>
        <fullName evidence="5">Uncharacterized protein</fullName>
    </submittedName>
</protein>
<dbReference type="EMBL" id="WIVE01000023">
    <property type="protein sequence ID" value="MQX36648.1"/>
    <property type="molecule type" value="Genomic_DNA"/>
</dbReference>
<dbReference type="AlphaFoldDB" id="A0A7X1ZE38"/>
<organism evidence="5 6">
    <name type="scientific">Roseospira navarrensis</name>
    <dbReference type="NCBI Taxonomy" id="140058"/>
    <lineage>
        <taxon>Bacteria</taxon>
        <taxon>Pseudomonadati</taxon>
        <taxon>Pseudomonadota</taxon>
        <taxon>Alphaproteobacteria</taxon>
        <taxon>Rhodospirillales</taxon>
        <taxon>Rhodospirillaceae</taxon>
        <taxon>Roseospira</taxon>
    </lineage>
</organism>
<dbReference type="PANTHER" id="PTHR43649">
    <property type="entry name" value="ARABINOSE-BINDING PROTEIN-RELATED"/>
    <property type="match status" value="1"/>
</dbReference>